<name>A0AAV7I8W6_COTGL</name>
<evidence type="ECO:0000313" key="2">
    <source>
        <dbReference type="Proteomes" id="UP000826195"/>
    </source>
</evidence>
<accession>A0AAV7I8W6</accession>
<dbReference type="AlphaFoldDB" id="A0AAV7I8W6"/>
<sequence length="137" mass="16162">MEKVIGVSFVAKEIHTHAMHLVLYRQMMNSSIYPIVTNISMSRMKTSNVDLALSEIYIYTAYRYQFRDLKVIYTETAMIHQEASDLLSFELIKFKMQSWQRNQNFPRVTSSTSFKSYLQEEICAKINEHNLGRSEIY</sequence>
<dbReference type="EMBL" id="JAHXZJ010002237">
    <property type="protein sequence ID" value="KAH0546671.1"/>
    <property type="molecule type" value="Genomic_DNA"/>
</dbReference>
<evidence type="ECO:0000313" key="1">
    <source>
        <dbReference type="EMBL" id="KAH0546671.1"/>
    </source>
</evidence>
<keyword evidence="2" id="KW-1185">Reference proteome</keyword>
<protein>
    <submittedName>
        <fullName evidence="1">Uncharacterized protein</fullName>
    </submittedName>
</protein>
<comment type="caution">
    <text evidence="1">The sequence shown here is derived from an EMBL/GenBank/DDBJ whole genome shotgun (WGS) entry which is preliminary data.</text>
</comment>
<dbReference type="Proteomes" id="UP000826195">
    <property type="component" value="Unassembled WGS sequence"/>
</dbReference>
<gene>
    <name evidence="1" type="ORF">KQX54_013406</name>
</gene>
<reference evidence="1 2" key="1">
    <citation type="journal article" date="2021" name="J. Hered.">
        <title>A chromosome-level genome assembly of the parasitoid wasp, Cotesia glomerata (Hymenoptera: Braconidae).</title>
        <authorList>
            <person name="Pinto B.J."/>
            <person name="Weis J.J."/>
            <person name="Gamble T."/>
            <person name="Ode P.J."/>
            <person name="Paul R."/>
            <person name="Zaspel J.M."/>
        </authorList>
    </citation>
    <scope>NUCLEOTIDE SEQUENCE [LARGE SCALE GENOMIC DNA]</scope>
    <source>
        <strain evidence="1">CgM1</strain>
    </source>
</reference>
<organism evidence="1 2">
    <name type="scientific">Cotesia glomerata</name>
    <name type="common">Lepidopteran parasitic wasp</name>
    <name type="synonym">Apanteles glomeratus</name>
    <dbReference type="NCBI Taxonomy" id="32391"/>
    <lineage>
        <taxon>Eukaryota</taxon>
        <taxon>Metazoa</taxon>
        <taxon>Ecdysozoa</taxon>
        <taxon>Arthropoda</taxon>
        <taxon>Hexapoda</taxon>
        <taxon>Insecta</taxon>
        <taxon>Pterygota</taxon>
        <taxon>Neoptera</taxon>
        <taxon>Endopterygota</taxon>
        <taxon>Hymenoptera</taxon>
        <taxon>Apocrita</taxon>
        <taxon>Ichneumonoidea</taxon>
        <taxon>Braconidae</taxon>
        <taxon>Microgastrinae</taxon>
        <taxon>Cotesia</taxon>
    </lineage>
</organism>
<proteinExistence type="predicted"/>